<keyword evidence="3" id="KW-1185">Reference proteome</keyword>
<accession>A0A1Z3HG10</accession>
<gene>
    <name evidence="2" type="ORF">XM38_001660</name>
</gene>
<dbReference type="Pfam" id="PF13673">
    <property type="entry name" value="Acetyltransf_10"/>
    <property type="match status" value="1"/>
</dbReference>
<dbReference type="KEGG" id="hhg:XM38_001660"/>
<dbReference type="EMBL" id="CP021983">
    <property type="protein sequence ID" value="ASC69239.1"/>
    <property type="molecule type" value="Genomic_DNA"/>
</dbReference>
<dbReference type="SUPFAM" id="SSF55729">
    <property type="entry name" value="Acyl-CoA N-acyltransferases (Nat)"/>
    <property type="match status" value="1"/>
</dbReference>
<evidence type="ECO:0000313" key="3">
    <source>
        <dbReference type="Proteomes" id="UP000191901"/>
    </source>
</evidence>
<dbReference type="InterPro" id="IPR016181">
    <property type="entry name" value="Acyl_CoA_acyltransferase"/>
</dbReference>
<dbReference type="Gene3D" id="3.40.630.30">
    <property type="match status" value="1"/>
</dbReference>
<dbReference type="GO" id="GO:0004343">
    <property type="term" value="F:glucosamine 6-phosphate N-acetyltransferase activity"/>
    <property type="evidence" value="ECO:0007669"/>
    <property type="project" value="TreeGrafter"/>
</dbReference>
<keyword evidence="2" id="KW-0012">Acyltransferase</keyword>
<keyword evidence="2" id="KW-0808">Transferase</keyword>
<dbReference type="InterPro" id="IPR039143">
    <property type="entry name" value="GNPNAT1-like"/>
</dbReference>
<sequence>MAYRQASTHQFDGDSYHNGGIDSGGSPQCLPGEAFAGRWKGFFRWVPVMLRVGLVDYYAFKAIIHQIRTEVFVYEQRVPPELEIDAFDPLATHALAWWHEHPVGTGRLLPTGYIGRVAVSRPLRRRGIGKAIMETLMMAAATDNHRQIIVSAQCHAIAFYRKLGFQEEGPIYQEAGIPHIKMVKHLI</sequence>
<protein>
    <submittedName>
        <fullName evidence="2">Acetyltransferase</fullName>
        <ecNumber evidence="2">2.3.1.-</ecNumber>
    </submittedName>
</protein>
<proteinExistence type="predicted"/>
<reference evidence="2 3" key="1">
    <citation type="journal article" date="2016" name="Biochim. Biophys. Acta">
        <title>Characterization of red-shifted phycobilisomes isolated from the chlorophyll f-containing cyanobacterium Halomicronema hongdechloris.</title>
        <authorList>
            <person name="Li Y."/>
            <person name="Lin Y."/>
            <person name="Garvey C.J."/>
            <person name="Birch D."/>
            <person name="Corkery R.W."/>
            <person name="Loughlin P.C."/>
            <person name="Scheer H."/>
            <person name="Willows R.D."/>
            <person name="Chen M."/>
        </authorList>
    </citation>
    <scope>NUCLEOTIDE SEQUENCE [LARGE SCALE GENOMIC DNA]</scope>
    <source>
        <strain evidence="2 3">C2206</strain>
    </source>
</reference>
<dbReference type="PROSITE" id="PS51186">
    <property type="entry name" value="GNAT"/>
    <property type="match status" value="1"/>
</dbReference>
<dbReference type="PANTHER" id="PTHR13355:SF11">
    <property type="entry name" value="GLUCOSAMINE 6-PHOSPHATE N-ACETYLTRANSFERASE"/>
    <property type="match status" value="1"/>
</dbReference>
<organism evidence="2 3">
    <name type="scientific">Halomicronema hongdechloris C2206</name>
    <dbReference type="NCBI Taxonomy" id="1641165"/>
    <lineage>
        <taxon>Bacteria</taxon>
        <taxon>Bacillati</taxon>
        <taxon>Cyanobacteriota</taxon>
        <taxon>Cyanophyceae</taxon>
        <taxon>Nodosilineales</taxon>
        <taxon>Nodosilineaceae</taxon>
        <taxon>Halomicronema</taxon>
    </lineage>
</organism>
<name>A0A1Z3HG10_9CYAN</name>
<dbReference type="EC" id="2.3.1.-" evidence="2"/>
<evidence type="ECO:0000313" key="2">
    <source>
        <dbReference type="EMBL" id="ASC69239.1"/>
    </source>
</evidence>
<dbReference type="AlphaFoldDB" id="A0A1Z3HG10"/>
<evidence type="ECO:0000259" key="1">
    <source>
        <dbReference type="PROSITE" id="PS51186"/>
    </source>
</evidence>
<dbReference type="Proteomes" id="UP000191901">
    <property type="component" value="Chromosome"/>
</dbReference>
<dbReference type="PANTHER" id="PTHR13355">
    <property type="entry name" value="GLUCOSAMINE 6-PHOSPHATE N-ACETYLTRANSFERASE"/>
    <property type="match status" value="1"/>
</dbReference>
<feature type="domain" description="N-acetyltransferase" evidence="1">
    <location>
        <begin position="48"/>
        <end position="187"/>
    </location>
</feature>
<dbReference type="InterPro" id="IPR000182">
    <property type="entry name" value="GNAT_dom"/>
</dbReference>
<dbReference type="CDD" id="cd04301">
    <property type="entry name" value="NAT_SF"/>
    <property type="match status" value="1"/>
</dbReference>